<reference evidence="1" key="1">
    <citation type="submission" date="2016-08" db="EMBL/GenBank/DDBJ databases">
        <authorList>
            <person name="Ngugi D.K."/>
            <person name="Miyake S."/>
            <person name="Stingl U."/>
        </authorList>
    </citation>
    <scope>NUCLEOTIDE SEQUENCE</scope>
    <source>
        <strain evidence="1">SCG-D08WGA-EpuloA1</strain>
    </source>
</reference>
<organism evidence="1 2">
    <name type="scientific">Candidatus Epulonipiscium fishelsonii</name>
    <dbReference type="NCBI Taxonomy" id="77094"/>
    <lineage>
        <taxon>Bacteria</taxon>
        <taxon>Bacillati</taxon>
        <taxon>Bacillota</taxon>
        <taxon>Clostridia</taxon>
        <taxon>Lachnospirales</taxon>
        <taxon>Lachnospiraceae</taxon>
        <taxon>Candidatus Epulonipiscium</taxon>
    </lineage>
</organism>
<sequence length="101" mass="12056">MRMEQQPRDKNLYKNIFLNNFEVLGETNRCETSKMGISRLGVKHLKVNTMECHHKTPKSKCGTDEYKNLVWLCEKVHELIRTTLLDTIEKYLLELDWMQKV</sequence>
<name>A0ACC8XBU1_9FIRM</name>
<keyword evidence="2" id="KW-1185">Reference proteome</keyword>
<evidence type="ECO:0000313" key="1">
    <source>
        <dbReference type="EMBL" id="ONI40062.1"/>
    </source>
</evidence>
<comment type="caution">
    <text evidence="1">The sequence shown here is derived from an EMBL/GenBank/DDBJ whole genome shotgun (WGS) entry which is preliminary data.</text>
</comment>
<evidence type="ECO:0000313" key="2">
    <source>
        <dbReference type="Proteomes" id="UP000188637"/>
    </source>
</evidence>
<dbReference type="EMBL" id="LJHD01000246">
    <property type="protein sequence ID" value="ONI40062.1"/>
    <property type="molecule type" value="Genomic_DNA"/>
</dbReference>
<protein>
    <submittedName>
        <fullName evidence="1">Uncharacterized protein</fullName>
    </submittedName>
</protein>
<dbReference type="Proteomes" id="UP000188637">
    <property type="component" value="Unassembled WGS sequence"/>
</dbReference>
<accession>A0ACC8XBU1</accession>
<proteinExistence type="predicted"/>
<gene>
    <name evidence="1" type="ORF">AN640_01495</name>
</gene>